<dbReference type="InterPro" id="IPR054491">
    <property type="entry name" value="MGH1-like_GH"/>
</dbReference>
<gene>
    <name evidence="2" type="ORF">J40TS1_11940</name>
</gene>
<comment type="caution">
    <text evidence="2">The sequence shown here is derived from an EMBL/GenBank/DDBJ whole genome shotgun (WGS) entry which is preliminary data.</text>
</comment>
<name>A0A919YLR3_9BACL</name>
<dbReference type="Pfam" id="PF22422">
    <property type="entry name" value="MGH1-like_GH"/>
    <property type="match status" value="1"/>
</dbReference>
<accession>A0A919YLR3</accession>
<dbReference type="Proteomes" id="UP000683139">
    <property type="component" value="Unassembled WGS sequence"/>
</dbReference>
<dbReference type="EMBL" id="BOSE01000002">
    <property type="protein sequence ID" value="GIP15552.1"/>
    <property type="molecule type" value="Genomic_DNA"/>
</dbReference>
<sequence length="550" mass="63149">MQQLREQLRRIDITKRISPGNVSKDQPLLAQWKQTGNAFFTAETDALSKVYEQAVARLLDCIKPTLTDKPILHEGGIYYGCWLESTGTINNELLARFLPEVAEETYLEFARNQREDGMLPYKITVDGASFRQIQLVTPLARSVWHHYQLNGKPKHFLVTMYDAMVKYDDWLMTYRNTRKTGCIEAFSAFDTGHDLSPRFWHVADTPHQNDATQCNPHSPILPFLAPDLTANVYCQRKYLAEIAQELGKQEQAAKWRLKAEQTRQALFQYCYDPVDDFFYDVDRQGQFVRVQSDVLLRVLACEVADDEMFARMLGKYLLNTRKFFAKYPFPSIALDDPRFDPHTSYNSWAGPTNFLAIIRAAHAFEHHQRYVEQLWTIQPIVSAMTRMSRFSQTLSPWTGQEGFTEAYSPAILCVLDFIERLSGILPTKEQTIWFTGVLPYDADHGEKITGALVYRRTVNGKCYEFVNGSERCEIWQDDMLYAAFPSGLRAVLNEQGELVSLIGMQYGPVAGEVMVGQQMYQLAINGNEQWQLIEGRWQCVHQPGVVAPSY</sequence>
<keyword evidence="3" id="KW-1185">Reference proteome</keyword>
<reference evidence="2" key="1">
    <citation type="submission" date="2021-03" db="EMBL/GenBank/DDBJ databases">
        <title>Antimicrobial resistance genes in bacteria isolated from Japanese honey, and their potential for conferring macrolide and lincosamide resistance in the American foulbrood pathogen Paenibacillus larvae.</title>
        <authorList>
            <person name="Okamoto M."/>
            <person name="Kumagai M."/>
            <person name="Kanamori H."/>
            <person name="Takamatsu D."/>
        </authorList>
    </citation>
    <scope>NUCLEOTIDE SEQUENCE</scope>
    <source>
        <strain evidence="2">J40TS1</strain>
    </source>
</reference>
<dbReference type="RefSeq" id="WP_246563208.1">
    <property type="nucleotide sequence ID" value="NZ_BOSE01000002.1"/>
</dbReference>
<dbReference type="SUPFAM" id="SSF48208">
    <property type="entry name" value="Six-hairpin glycosidases"/>
    <property type="match status" value="1"/>
</dbReference>
<feature type="domain" description="Mannosylglycerate hydrolase MGH1-like glycoside hydrolase" evidence="1">
    <location>
        <begin position="94"/>
        <end position="407"/>
    </location>
</feature>
<dbReference type="InterPro" id="IPR008928">
    <property type="entry name" value="6-hairpin_glycosidase_sf"/>
</dbReference>
<dbReference type="Gene3D" id="1.50.10.10">
    <property type="match status" value="1"/>
</dbReference>
<dbReference type="AlphaFoldDB" id="A0A919YLR3"/>
<evidence type="ECO:0000259" key="1">
    <source>
        <dbReference type="Pfam" id="PF22422"/>
    </source>
</evidence>
<protein>
    <recommendedName>
        <fullName evidence="1">Mannosylglycerate hydrolase MGH1-like glycoside hydrolase domain-containing protein</fullName>
    </recommendedName>
</protein>
<evidence type="ECO:0000313" key="2">
    <source>
        <dbReference type="EMBL" id="GIP15552.1"/>
    </source>
</evidence>
<evidence type="ECO:0000313" key="3">
    <source>
        <dbReference type="Proteomes" id="UP000683139"/>
    </source>
</evidence>
<organism evidence="2 3">
    <name type="scientific">Paenibacillus montaniterrae</name>
    <dbReference type="NCBI Taxonomy" id="429341"/>
    <lineage>
        <taxon>Bacteria</taxon>
        <taxon>Bacillati</taxon>
        <taxon>Bacillota</taxon>
        <taxon>Bacilli</taxon>
        <taxon>Bacillales</taxon>
        <taxon>Paenibacillaceae</taxon>
        <taxon>Paenibacillus</taxon>
    </lineage>
</organism>
<dbReference type="InterPro" id="IPR012341">
    <property type="entry name" value="6hp_glycosidase-like_sf"/>
</dbReference>
<proteinExistence type="predicted"/>
<dbReference type="GO" id="GO:0005975">
    <property type="term" value="P:carbohydrate metabolic process"/>
    <property type="evidence" value="ECO:0007669"/>
    <property type="project" value="InterPro"/>
</dbReference>